<reference evidence="2" key="1">
    <citation type="submission" date="2020-12" db="EMBL/GenBank/DDBJ databases">
        <title>The genome sequence of Inhella sp. 1Y17.</title>
        <authorList>
            <person name="Liu Y."/>
        </authorList>
    </citation>
    <scope>NUCLEOTIDE SEQUENCE</scope>
    <source>
        <strain evidence="2">1Y17</strain>
    </source>
</reference>
<feature type="transmembrane region" description="Helical" evidence="1">
    <location>
        <begin position="6"/>
        <end position="28"/>
    </location>
</feature>
<gene>
    <name evidence="2" type="ORF">I7X39_20305</name>
</gene>
<proteinExistence type="predicted"/>
<evidence type="ECO:0000313" key="2">
    <source>
        <dbReference type="EMBL" id="MBH9579244.1"/>
    </source>
</evidence>
<feature type="transmembrane region" description="Helical" evidence="1">
    <location>
        <begin position="107"/>
        <end position="126"/>
    </location>
</feature>
<feature type="transmembrane region" description="Helical" evidence="1">
    <location>
        <begin position="146"/>
        <end position="167"/>
    </location>
</feature>
<sequence length="361" mass="37906">MLSFLVSALTVVAMLLTLLTAGILGFYTARVPHGDGAMGLIVPFLSAILAGVAGLLALLCFALRGGLDSLDWTRGQAVGAALGAGLLLGLAIFGALLAWAEAPWARIPLLLNLAGLLLPLGAHTLLLVANAQGIAPLPHTPWGKGLLAAGAGALLAGALCGAAMLVVQWRLSQAQHAAAVEAQQERQAEDQRREALGPAGRLREDLARYSDDAPLWTLSAGLPFEHDASLRAIWIERALRVPHFGQELRGNLCTEHAIYRHGAAVLVAEMPAERVQAEAWSPWLAEDARRTAEDIRAHGLDRHGDDVGVEHALATARAAARLQPAHPELRAGLQALQEAVAAAPAHPQQQAALQALNALLN</sequence>
<organism evidence="2 3">
    <name type="scientific">Inhella proteolytica</name>
    <dbReference type="NCBI Taxonomy" id="2795029"/>
    <lineage>
        <taxon>Bacteria</taxon>
        <taxon>Pseudomonadati</taxon>
        <taxon>Pseudomonadota</taxon>
        <taxon>Betaproteobacteria</taxon>
        <taxon>Burkholderiales</taxon>
        <taxon>Sphaerotilaceae</taxon>
        <taxon>Inhella</taxon>
    </lineage>
</organism>
<dbReference type="AlphaFoldDB" id="A0A931NJQ2"/>
<protein>
    <submittedName>
        <fullName evidence="2">Uncharacterized protein</fullName>
    </submittedName>
</protein>
<dbReference type="RefSeq" id="WP_198113010.1">
    <property type="nucleotide sequence ID" value="NZ_JAEDAK010000019.1"/>
</dbReference>
<keyword evidence="3" id="KW-1185">Reference proteome</keyword>
<dbReference type="Proteomes" id="UP000613266">
    <property type="component" value="Unassembled WGS sequence"/>
</dbReference>
<keyword evidence="1" id="KW-0812">Transmembrane</keyword>
<evidence type="ECO:0000313" key="3">
    <source>
        <dbReference type="Proteomes" id="UP000613266"/>
    </source>
</evidence>
<keyword evidence="1" id="KW-0472">Membrane</keyword>
<comment type="caution">
    <text evidence="2">The sequence shown here is derived from an EMBL/GenBank/DDBJ whole genome shotgun (WGS) entry which is preliminary data.</text>
</comment>
<feature type="transmembrane region" description="Helical" evidence="1">
    <location>
        <begin position="40"/>
        <end position="65"/>
    </location>
</feature>
<name>A0A931NJQ2_9BURK</name>
<accession>A0A931NJQ2</accession>
<evidence type="ECO:0000256" key="1">
    <source>
        <dbReference type="SAM" id="Phobius"/>
    </source>
</evidence>
<feature type="transmembrane region" description="Helical" evidence="1">
    <location>
        <begin position="77"/>
        <end position="100"/>
    </location>
</feature>
<keyword evidence="1" id="KW-1133">Transmembrane helix</keyword>
<dbReference type="EMBL" id="JAEDAK010000019">
    <property type="protein sequence ID" value="MBH9579244.1"/>
    <property type="molecule type" value="Genomic_DNA"/>
</dbReference>